<sequence>MDKISDVTVGDCKDSKYIKPRRIHYTQNGVPKIWDAMKVHDGVVILLFNTSRNVFIFVRQFRPAIYLNSVHVESTDEGAGAGRVDTGRYPGSLGMTLELCAGIVDKSGALPEIARAEILEECGYDVPVDQIRKISSCRGGVGTSGSMIHMYYAEVTDAMKVGPGGGLVSEGEMIEVVEYTVEQARSLMTDETVNKVHALLFALYWFFDKIWPELSQKAKI</sequence>
<comment type="cofactor">
    <cofactor evidence="1">
        <name>Mg(2+)</name>
        <dbReference type="ChEBI" id="CHEBI:18420"/>
    </cofactor>
</comment>
<name>A0ABM0JY79_APLCA</name>
<evidence type="ECO:0000256" key="1">
    <source>
        <dbReference type="ARBA" id="ARBA00001946"/>
    </source>
</evidence>
<dbReference type="PROSITE" id="PS51462">
    <property type="entry name" value="NUDIX"/>
    <property type="match status" value="1"/>
</dbReference>
<reference evidence="5" key="1">
    <citation type="submission" date="2025-08" db="UniProtKB">
        <authorList>
            <consortium name="RefSeq"/>
        </authorList>
    </citation>
    <scope>IDENTIFICATION</scope>
</reference>
<dbReference type="Proteomes" id="UP000694888">
    <property type="component" value="Unplaced"/>
</dbReference>
<protein>
    <submittedName>
        <fullName evidence="5">Uridine diphosphate glucose pyrophosphatase NUDT14</fullName>
    </submittedName>
</protein>
<keyword evidence="2" id="KW-0378">Hydrolase</keyword>
<accession>A0ABM0JY79</accession>
<evidence type="ECO:0000313" key="5">
    <source>
        <dbReference type="RefSeq" id="XP_005104363.1"/>
    </source>
</evidence>
<feature type="domain" description="Nudix hydrolase" evidence="3">
    <location>
        <begin position="38"/>
        <end position="201"/>
    </location>
</feature>
<dbReference type="Gene3D" id="3.90.79.10">
    <property type="entry name" value="Nucleoside Triphosphate Pyrophosphohydrolase"/>
    <property type="match status" value="1"/>
</dbReference>
<dbReference type="InterPro" id="IPR015797">
    <property type="entry name" value="NUDIX_hydrolase-like_dom_sf"/>
</dbReference>
<dbReference type="RefSeq" id="XP_005104363.1">
    <property type="nucleotide sequence ID" value="XM_005104306.3"/>
</dbReference>
<organism evidence="4 5">
    <name type="scientific">Aplysia californica</name>
    <name type="common">California sea hare</name>
    <dbReference type="NCBI Taxonomy" id="6500"/>
    <lineage>
        <taxon>Eukaryota</taxon>
        <taxon>Metazoa</taxon>
        <taxon>Spiralia</taxon>
        <taxon>Lophotrochozoa</taxon>
        <taxon>Mollusca</taxon>
        <taxon>Gastropoda</taxon>
        <taxon>Heterobranchia</taxon>
        <taxon>Euthyneura</taxon>
        <taxon>Tectipleura</taxon>
        <taxon>Aplysiida</taxon>
        <taxon>Aplysioidea</taxon>
        <taxon>Aplysiidae</taxon>
        <taxon>Aplysia</taxon>
    </lineage>
</organism>
<dbReference type="CDD" id="cd18887">
    <property type="entry name" value="NUDIX_UGPPase_Nudt14"/>
    <property type="match status" value="1"/>
</dbReference>
<dbReference type="PANTHER" id="PTHR11839:SF15">
    <property type="entry name" value="URIDINE DIPHOSPHATE GLUCOSE PYROPHOSPHATASE NUDT14"/>
    <property type="match status" value="1"/>
</dbReference>
<gene>
    <name evidence="5" type="primary">LOC101853337</name>
</gene>
<keyword evidence="4" id="KW-1185">Reference proteome</keyword>
<dbReference type="SUPFAM" id="SSF55811">
    <property type="entry name" value="Nudix"/>
    <property type="match status" value="1"/>
</dbReference>
<dbReference type="PANTHER" id="PTHR11839">
    <property type="entry name" value="UDP/ADP-SUGAR PYROPHOSPHATASE"/>
    <property type="match status" value="1"/>
</dbReference>
<evidence type="ECO:0000259" key="3">
    <source>
        <dbReference type="PROSITE" id="PS51462"/>
    </source>
</evidence>
<dbReference type="InterPro" id="IPR004385">
    <property type="entry name" value="NDP_pyrophosphatase"/>
</dbReference>
<evidence type="ECO:0000313" key="4">
    <source>
        <dbReference type="Proteomes" id="UP000694888"/>
    </source>
</evidence>
<evidence type="ECO:0000256" key="2">
    <source>
        <dbReference type="ARBA" id="ARBA00022801"/>
    </source>
</evidence>
<proteinExistence type="predicted"/>
<dbReference type="NCBIfam" id="TIGR00052">
    <property type="entry name" value="nudix-type nucleoside diphosphatase, YffH/AdpP family"/>
    <property type="match status" value="1"/>
</dbReference>
<dbReference type="GeneID" id="101853337"/>
<dbReference type="InterPro" id="IPR000086">
    <property type="entry name" value="NUDIX_hydrolase_dom"/>
</dbReference>